<reference evidence="2" key="1">
    <citation type="journal article" date="2020" name="Nature">
        <title>Giant virus diversity and host interactions through global metagenomics.</title>
        <authorList>
            <person name="Schulz F."/>
            <person name="Roux S."/>
            <person name="Paez-Espino D."/>
            <person name="Jungbluth S."/>
            <person name="Walsh D.A."/>
            <person name="Denef V.J."/>
            <person name="McMahon K.D."/>
            <person name="Konstantinidis K.T."/>
            <person name="Eloe-Fadrosh E.A."/>
            <person name="Kyrpides N.C."/>
            <person name="Woyke T."/>
        </authorList>
    </citation>
    <scope>NUCLEOTIDE SEQUENCE</scope>
    <source>
        <strain evidence="2">GVMAG-M-3300025860-20</strain>
    </source>
</reference>
<dbReference type="InterPro" id="IPR002125">
    <property type="entry name" value="CMP_dCMP_dom"/>
</dbReference>
<dbReference type="GO" id="GO:0003824">
    <property type="term" value="F:catalytic activity"/>
    <property type="evidence" value="ECO:0007669"/>
    <property type="project" value="InterPro"/>
</dbReference>
<name>A0A6C0J7Z8_9ZZZZ</name>
<evidence type="ECO:0000313" key="2">
    <source>
        <dbReference type="EMBL" id="QHU00881.1"/>
    </source>
</evidence>
<protein>
    <recommendedName>
        <fullName evidence="1">CMP/dCMP-type deaminase domain-containing protein</fullName>
    </recommendedName>
</protein>
<dbReference type="InterPro" id="IPR016193">
    <property type="entry name" value="Cytidine_deaminase-like"/>
</dbReference>
<proteinExistence type="predicted"/>
<dbReference type="Pfam" id="PF00383">
    <property type="entry name" value="dCMP_cyt_deam_1"/>
    <property type="match status" value="1"/>
</dbReference>
<dbReference type="Gene3D" id="3.40.140.10">
    <property type="entry name" value="Cytidine Deaminase, domain 2"/>
    <property type="match status" value="1"/>
</dbReference>
<accession>A0A6C0J7Z8</accession>
<sequence>MDVVSKGFNHRRTCLDTTIACSEHAEMYCLRKVRKLGLTKFLDGAIMVVVRRRRGDNSIGCAKPCEQCTPVLYKLPIKVYYTK</sequence>
<feature type="domain" description="CMP/dCMP-type deaminase" evidence="1">
    <location>
        <begin position="3"/>
        <end position="78"/>
    </location>
</feature>
<dbReference type="EMBL" id="MN740330">
    <property type="protein sequence ID" value="QHU00881.1"/>
    <property type="molecule type" value="Genomic_DNA"/>
</dbReference>
<evidence type="ECO:0000259" key="1">
    <source>
        <dbReference type="Pfam" id="PF00383"/>
    </source>
</evidence>
<organism evidence="2">
    <name type="scientific">viral metagenome</name>
    <dbReference type="NCBI Taxonomy" id="1070528"/>
    <lineage>
        <taxon>unclassified sequences</taxon>
        <taxon>metagenomes</taxon>
        <taxon>organismal metagenomes</taxon>
    </lineage>
</organism>
<dbReference type="AlphaFoldDB" id="A0A6C0J7Z8"/>
<dbReference type="SUPFAM" id="SSF53927">
    <property type="entry name" value="Cytidine deaminase-like"/>
    <property type="match status" value="1"/>
</dbReference>